<dbReference type="GO" id="GO:0045151">
    <property type="term" value="P:acetoin biosynthetic process"/>
    <property type="evidence" value="ECO:0007669"/>
    <property type="project" value="UniProtKB-UniRule"/>
</dbReference>
<evidence type="ECO:0000256" key="8">
    <source>
        <dbReference type="ARBA" id="ARBA00023239"/>
    </source>
</evidence>
<comment type="caution">
    <text evidence="11">The sequence shown here is derived from an EMBL/GenBank/DDBJ whole genome shotgun (WGS) entry which is preliminary data.</text>
</comment>
<name>A0A919SRW8_9ACTN</name>
<evidence type="ECO:0000256" key="5">
    <source>
        <dbReference type="ARBA" id="ARBA00020164"/>
    </source>
</evidence>
<dbReference type="Pfam" id="PF03306">
    <property type="entry name" value="AAL_decarboxy"/>
    <property type="match status" value="1"/>
</dbReference>
<dbReference type="InterPro" id="IPR005128">
    <property type="entry name" value="Acetolactate_a_deCO2ase"/>
</dbReference>
<keyword evidence="7 9" id="KW-0005">Acetoin biosynthesis</keyword>
<comment type="pathway">
    <text evidence="2 9">Polyol metabolism; (R,R)-butane-2,3-diol biosynthesis; (R,R)-butane-2,3-diol from pyruvate: step 2/3.</text>
</comment>
<keyword evidence="12" id="KW-1185">Reference proteome</keyword>
<dbReference type="AlphaFoldDB" id="A0A919SRW8"/>
<evidence type="ECO:0000313" key="12">
    <source>
        <dbReference type="Proteomes" id="UP000681340"/>
    </source>
</evidence>
<dbReference type="PANTHER" id="PTHR35524">
    <property type="entry name" value="ALPHA-ACETOLACTATE DECARBOXYLASE"/>
    <property type="match status" value="1"/>
</dbReference>
<evidence type="ECO:0000256" key="4">
    <source>
        <dbReference type="ARBA" id="ARBA00013204"/>
    </source>
</evidence>
<accession>A0A919SRW8</accession>
<dbReference type="EMBL" id="BOQL01000062">
    <property type="protein sequence ID" value="GIM76429.1"/>
    <property type="molecule type" value="Genomic_DNA"/>
</dbReference>
<dbReference type="SUPFAM" id="SSF117856">
    <property type="entry name" value="AF0104/ALDC/Ptd012-like"/>
    <property type="match status" value="1"/>
</dbReference>
<feature type="region of interest" description="Disordered" evidence="10">
    <location>
        <begin position="235"/>
        <end position="259"/>
    </location>
</feature>
<evidence type="ECO:0000256" key="3">
    <source>
        <dbReference type="ARBA" id="ARBA00007106"/>
    </source>
</evidence>
<keyword evidence="6 9" id="KW-0210">Decarboxylase</keyword>
<sequence length="259" mass="27778">MTGVGDGTLLDAVNRHRQHTAFQTSTIGALLGGLDDGDLTVTELLRHGDFGVGTFSALDGEMVVLDGRCYQLRSDGRAAVAPPEATTPYAIVTSFAADSTFGLPSGTALNRDQLTEMIESRLPGDNYFYAIRVDGQATSITSRTVRRQTKPYPGLLEASSGQREQTYTELAATIVGFRSPDYTGTIAVPGYHLHFVDDARRRGGHVLDFVMSGGQVHVSVIEQLRLRLPSSSEFATGELNRPRDSAAIAAAEGARSDSR</sequence>
<dbReference type="PANTHER" id="PTHR35524:SF1">
    <property type="entry name" value="ALPHA-ACETOLACTATE DECARBOXYLASE"/>
    <property type="match status" value="1"/>
</dbReference>
<comment type="catalytic activity">
    <reaction evidence="1 9">
        <text>(2S)-2-acetolactate + H(+) = (R)-acetoin + CO2</text>
        <dbReference type="Rhea" id="RHEA:21580"/>
        <dbReference type="ChEBI" id="CHEBI:15378"/>
        <dbReference type="ChEBI" id="CHEBI:15686"/>
        <dbReference type="ChEBI" id="CHEBI:16526"/>
        <dbReference type="ChEBI" id="CHEBI:58476"/>
        <dbReference type="EC" id="4.1.1.5"/>
    </reaction>
</comment>
<comment type="similarity">
    <text evidence="3 9">Belongs to the alpha-acetolactate decarboxylase family.</text>
</comment>
<gene>
    <name evidence="11" type="primary">alsD</name>
    <name evidence="11" type="ORF">Aau02nite_70820</name>
</gene>
<organism evidence="11 12">
    <name type="scientific">Actinoplanes auranticolor</name>
    <dbReference type="NCBI Taxonomy" id="47988"/>
    <lineage>
        <taxon>Bacteria</taxon>
        <taxon>Bacillati</taxon>
        <taxon>Actinomycetota</taxon>
        <taxon>Actinomycetes</taxon>
        <taxon>Micromonosporales</taxon>
        <taxon>Micromonosporaceae</taxon>
        <taxon>Actinoplanes</taxon>
    </lineage>
</organism>
<dbReference type="EC" id="4.1.1.5" evidence="4 9"/>
<dbReference type="GO" id="GO:0047605">
    <property type="term" value="F:acetolactate decarboxylase activity"/>
    <property type="evidence" value="ECO:0007669"/>
    <property type="project" value="UniProtKB-UniRule"/>
</dbReference>
<keyword evidence="8 9" id="KW-0456">Lyase</keyword>
<dbReference type="NCBIfam" id="TIGR01252">
    <property type="entry name" value="acetolac_decarb"/>
    <property type="match status" value="1"/>
</dbReference>
<dbReference type="PIRSF" id="PIRSF001332">
    <property type="entry name" value="Acetolac_decarb"/>
    <property type="match status" value="1"/>
</dbReference>
<evidence type="ECO:0000256" key="9">
    <source>
        <dbReference type="PIRNR" id="PIRNR001332"/>
    </source>
</evidence>
<reference evidence="11" key="1">
    <citation type="submission" date="2021-03" db="EMBL/GenBank/DDBJ databases">
        <title>Whole genome shotgun sequence of Actinoplanes auranticolor NBRC 12245.</title>
        <authorList>
            <person name="Komaki H."/>
            <person name="Tamura T."/>
        </authorList>
    </citation>
    <scope>NUCLEOTIDE SEQUENCE</scope>
    <source>
        <strain evidence="11">NBRC 12245</strain>
    </source>
</reference>
<protein>
    <recommendedName>
        <fullName evidence="5 9">Alpha-acetolactate decarboxylase</fullName>
        <ecNumber evidence="4 9">4.1.1.5</ecNumber>
    </recommendedName>
</protein>
<evidence type="ECO:0000256" key="10">
    <source>
        <dbReference type="SAM" id="MobiDB-lite"/>
    </source>
</evidence>
<dbReference type="Gene3D" id="3.30.1330.80">
    <property type="entry name" value="Hypothetical protein, similar to alpha- acetolactate decarboxylase, domain 2"/>
    <property type="match status" value="2"/>
</dbReference>
<dbReference type="Proteomes" id="UP000681340">
    <property type="component" value="Unassembled WGS sequence"/>
</dbReference>
<evidence type="ECO:0000256" key="7">
    <source>
        <dbReference type="ARBA" id="ARBA00023061"/>
    </source>
</evidence>
<dbReference type="CDD" id="cd17299">
    <property type="entry name" value="acetolactate_decarboxylase"/>
    <property type="match status" value="1"/>
</dbReference>
<evidence type="ECO:0000256" key="1">
    <source>
        <dbReference type="ARBA" id="ARBA00001784"/>
    </source>
</evidence>
<evidence type="ECO:0000256" key="6">
    <source>
        <dbReference type="ARBA" id="ARBA00022793"/>
    </source>
</evidence>
<evidence type="ECO:0000256" key="2">
    <source>
        <dbReference type="ARBA" id="ARBA00005170"/>
    </source>
</evidence>
<proteinExistence type="inferred from homology"/>
<evidence type="ECO:0000313" key="11">
    <source>
        <dbReference type="EMBL" id="GIM76429.1"/>
    </source>
</evidence>